<gene>
    <name evidence="1" type="ORF">EZS28_041738</name>
</gene>
<dbReference type="AlphaFoldDB" id="A0A5J4TWQ8"/>
<name>A0A5J4TWQ8_9EUKA</name>
<accession>A0A5J4TWQ8</accession>
<dbReference type="Proteomes" id="UP000324800">
    <property type="component" value="Unassembled WGS sequence"/>
</dbReference>
<sequence length="137" mass="15688">MLVFLVNSTQTGLVAAKVMQKNLFDQNEWNAAGILNQREPIPFVVQFNAAEIFDQQASLDNIIKRKSILSGRTIRAIAKQLLQEISKEKAFCFTIQLDPIEFLFIARLSYMAILTRSSHELSIPMDQSLFEIQRKLE</sequence>
<organism evidence="1 2">
    <name type="scientific">Streblomastix strix</name>
    <dbReference type="NCBI Taxonomy" id="222440"/>
    <lineage>
        <taxon>Eukaryota</taxon>
        <taxon>Metamonada</taxon>
        <taxon>Preaxostyla</taxon>
        <taxon>Oxymonadida</taxon>
        <taxon>Streblomastigidae</taxon>
        <taxon>Streblomastix</taxon>
    </lineage>
</organism>
<dbReference type="EMBL" id="SNRW01023794">
    <property type="protein sequence ID" value="KAA6362734.1"/>
    <property type="molecule type" value="Genomic_DNA"/>
</dbReference>
<evidence type="ECO:0000313" key="1">
    <source>
        <dbReference type="EMBL" id="KAA6362734.1"/>
    </source>
</evidence>
<reference evidence="1 2" key="1">
    <citation type="submission" date="2019-03" db="EMBL/GenBank/DDBJ databases">
        <title>Single cell metagenomics reveals metabolic interactions within the superorganism composed of flagellate Streblomastix strix and complex community of Bacteroidetes bacteria on its surface.</title>
        <authorList>
            <person name="Treitli S.C."/>
            <person name="Kolisko M."/>
            <person name="Husnik F."/>
            <person name="Keeling P."/>
            <person name="Hampl V."/>
        </authorList>
    </citation>
    <scope>NUCLEOTIDE SEQUENCE [LARGE SCALE GENOMIC DNA]</scope>
    <source>
        <strain evidence="1">ST1C</strain>
    </source>
</reference>
<comment type="caution">
    <text evidence="1">The sequence shown here is derived from an EMBL/GenBank/DDBJ whole genome shotgun (WGS) entry which is preliminary data.</text>
</comment>
<evidence type="ECO:0000313" key="2">
    <source>
        <dbReference type="Proteomes" id="UP000324800"/>
    </source>
</evidence>
<proteinExistence type="predicted"/>
<protein>
    <submittedName>
        <fullName evidence="1">Uncharacterized protein</fullName>
    </submittedName>
</protein>
<feature type="non-terminal residue" evidence="1">
    <location>
        <position position="137"/>
    </location>
</feature>